<dbReference type="Gene3D" id="3.40.190.10">
    <property type="entry name" value="Periplasmic binding protein-like II"/>
    <property type="match status" value="2"/>
</dbReference>
<protein>
    <submittedName>
        <fullName evidence="9">Unannotated protein</fullName>
    </submittedName>
</protein>
<evidence type="ECO:0000256" key="4">
    <source>
        <dbReference type="ARBA" id="ARBA00022448"/>
    </source>
</evidence>
<dbReference type="PANTHER" id="PTHR30024:SF47">
    <property type="entry name" value="TAURINE-BINDING PERIPLASMIC PROTEIN"/>
    <property type="match status" value="1"/>
</dbReference>
<keyword evidence="8" id="KW-0472">Membrane</keyword>
<dbReference type="CDD" id="cd13553">
    <property type="entry name" value="PBP2_NrtA_CpmA_like"/>
    <property type="match status" value="1"/>
</dbReference>
<keyword evidence="6" id="KW-0997">Cell inner membrane</keyword>
<dbReference type="PANTHER" id="PTHR30024">
    <property type="entry name" value="ALIPHATIC SULFONATES-BINDING PROTEIN-RELATED"/>
    <property type="match status" value="1"/>
</dbReference>
<dbReference type="InterPro" id="IPR010067">
    <property type="entry name" value="ABC_SsuA_sub-bd"/>
</dbReference>
<evidence type="ECO:0000256" key="6">
    <source>
        <dbReference type="ARBA" id="ARBA00022519"/>
    </source>
</evidence>
<evidence type="ECO:0000256" key="1">
    <source>
        <dbReference type="ARBA" id="ARBA00004308"/>
    </source>
</evidence>
<accession>A0A6J6T1G8</accession>
<dbReference type="GO" id="GO:0016020">
    <property type="term" value="C:membrane"/>
    <property type="evidence" value="ECO:0007669"/>
    <property type="project" value="InterPro"/>
</dbReference>
<dbReference type="InterPro" id="IPR044527">
    <property type="entry name" value="NrtA/CpmA_ABC-bd_dom"/>
</dbReference>
<proteinExistence type="inferred from homology"/>
<dbReference type="SUPFAM" id="SSF53850">
    <property type="entry name" value="Periplasmic binding protein-like II"/>
    <property type="match status" value="1"/>
</dbReference>
<dbReference type="NCBIfam" id="TIGR01728">
    <property type="entry name" value="SsuA_fam"/>
    <property type="match status" value="1"/>
</dbReference>
<evidence type="ECO:0000256" key="3">
    <source>
        <dbReference type="ARBA" id="ARBA00010742"/>
    </source>
</evidence>
<sequence length="381" mass="40571">MTMNRHPNRRRTRQVLSLGLAGAFLALGFGSSQALAAPKPSPTPTPSASVAVLPKLPTAPKVRIGFFANITHAPALVAQQLRLFEQNLNREGTQVEYVLFNAGPAVVEAMKGGAIDMSFIGPNPSIAGFTSTNGTLLKVVSGTTSGGAQLVVKPGINTVSDLRGKKIATPQLGNTQDVALRSWLKDQGFQTSVAGGGDVTVIPTENAQSLTLFKRGDIDGAWLPEPWASRLVLEAGAKVFLDEKSLWGPTGQFVTTNIIASQPFLTQYPGTVRSVLQANNTAIRYIAANVMRSKDIVQEQITKWTGKPLPDSVINRSWGNLRFTWDPLPLTLKKSADDAVAAGLLQLRPNGLNGIYDLRLLNSVLTASKARTVSSAGLGLQ</sequence>
<name>A0A6J6T1G8_9ZZZZ</name>
<dbReference type="GO" id="GO:0042626">
    <property type="term" value="F:ATPase-coupled transmembrane transporter activity"/>
    <property type="evidence" value="ECO:0007669"/>
    <property type="project" value="InterPro"/>
</dbReference>
<keyword evidence="4" id="KW-0813">Transport</keyword>
<evidence type="ECO:0000256" key="7">
    <source>
        <dbReference type="ARBA" id="ARBA00022729"/>
    </source>
</evidence>
<dbReference type="Pfam" id="PF13379">
    <property type="entry name" value="NMT1_2"/>
    <property type="match status" value="1"/>
</dbReference>
<evidence type="ECO:0000256" key="8">
    <source>
        <dbReference type="ARBA" id="ARBA00023136"/>
    </source>
</evidence>
<keyword evidence="7" id="KW-0732">Signal</keyword>
<dbReference type="EMBL" id="CAEZYW010000101">
    <property type="protein sequence ID" value="CAB4741016.1"/>
    <property type="molecule type" value="Genomic_DNA"/>
</dbReference>
<dbReference type="GO" id="GO:0042597">
    <property type="term" value="C:periplasmic space"/>
    <property type="evidence" value="ECO:0007669"/>
    <property type="project" value="UniProtKB-SubCell"/>
</dbReference>
<keyword evidence="5" id="KW-1003">Cell membrane</keyword>
<evidence type="ECO:0000256" key="2">
    <source>
        <dbReference type="ARBA" id="ARBA00004418"/>
    </source>
</evidence>
<dbReference type="GO" id="GO:0012505">
    <property type="term" value="C:endomembrane system"/>
    <property type="evidence" value="ECO:0007669"/>
    <property type="project" value="UniProtKB-SubCell"/>
</dbReference>
<gene>
    <name evidence="9" type="ORF">UFOPK2786_00775</name>
</gene>
<comment type="similarity">
    <text evidence="3">Belongs to the bacterial solute-binding protein SsuA/TauA family.</text>
</comment>
<comment type="subcellular location">
    <subcellularLocation>
        <location evidence="1">Endomembrane system</location>
    </subcellularLocation>
    <subcellularLocation>
        <location evidence="2">Periplasm</location>
    </subcellularLocation>
</comment>
<evidence type="ECO:0000256" key="5">
    <source>
        <dbReference type="ARBA" id="ARBA00022475"/>
    </source>
</evidence>
<evidence type="ECO:0000313" key="9">
    <source>
        <dbReference type="EMBL" id="CAB4741016.1"/>
    </source>
</evidence>
<reference evidence="9" key="1">
    <citation type="submission" date="2020-05" db="EMBL/GenBank/DDBJ databases">
        <authorList>
            <person name="Chiriac C."/>
            <person name="Salcher M."/>
            <person name="Ghai R."/>
            <person name="Kavagutti S V."/>
        </authorList>
    </citation>
    <scope>NUCLEOTIDE SEQUENCE</scope>
</reference>
<organism evidence="9">
    <name type="scientific">freshwater metagenome</name>
    <dbReference type="NCBI Taxonomy" id="449393"/>
    <lineage>
        <taxon>unclassified sequences</taxon>
        <taxon>metagenomes</taxon>
        <taxon>ecological metagenomes</taxon>
    </lineage>
</organism>
<dbReference type="AlphaFoldDB" id="A0A6J6T1G8"/>